<organism evidence="1 2">
    <name type="scientific">Actinopolymorpha rutila</name>
    <dbReference type="NCBI Taxonomy" id="446787"/>
    <lineage>
        <taxon>Bacteria</taxon>
        <taxon>Bacillati</taxon>
        <taxon>Actinomycetota</taxon>
        <taxon>Actinomycetes</taxon>
        <taxon>Propionibacteriales</taxon>
        <taxon>Actinopolymorphaceae</taxon>
        <taxon>Actinopolymorpha</taxon>
    </lineage>
</organism>
<dbReference type="Gene3D" id="1.10.357.10">
    <property type="entry name" value="Tetracycline Repressor, domain 2"/>
    <property type="match status" value="1"/>
</dbReference>
<evidence type="ECO:0000313" key="1">
    <source>
        <dbReference type="EMBL" id="NYH93206.1"/>
    </source>
</evidence>
<dbReference type="Proteomes" id="UP000579605">
    <property type="component" value="Unassembled WGS sequence"/>
</dbReference>
<comment type="caution">
    <text evidence="1">The sequence shown here is derived from an EMBL/GenBank/DDBJ whole genome shotgun (WGS) entry which is preliminary data.</text>
</comment>
<dbReference type="RefSeq" id="WP_179790764.1">
    <property type="nucleotide sequence ID" value="NZ_BAAARR010000036.1"/>
</dbReference>
<reference evidence="1 2" key="1">
    <citation type="submission" date="2020-07" db="EMBL/GenBank/DDBJ databases">
        <title>Sequencing the genomes of 1000 actinobacteria strains.</title>
        <authorList>
            <person name="Klenk H.-P."/>
        </authorList>
    </citation>
    <scope>NUCLEOTIDE SEQUENCE [LARGE SCALE GENOMIC DNA]</scope>
    <source>
        <strain evidence="1 2">DSM 18448</strain>
    </source>
</reference>
<name>A0A852ZWW0_9ACTN</name>
<dbReference type="EMBL" id="JACBZH010000001">
    <property type="protein sequence ID" value="NYH93206.1"/>
    <property type="molecule type" value="Genomic_DNA"/>
</dbReference>
<gene>
    <name evidence="1" type="ORF">F4554_005844</name>
</gene>
<sequence>MPRKRTVPDEALLSTALSIVRASGPDALSFGSLAARVDLAASTLVQRFGSRANLLRAALLFAWDRLDEETARACAEAPAGPEGVVDLLVRLTGQYDPGDSADSGDFADQLMLLREDLRDPVLRARGQAWLDTLATGVEERLDGVPGDVPGGVPGLGELLVAQWQGSLTVWGFRRRSDAVTAVRRALDTLLTRLSLSS</sequence>
<accession>A0A852ZWW0</accession>
<evidence type="ECO:0000313" key="2">
    <source>
        <dbReference type="Proteomes" id="UP000579605"/>
    </source>
</evidence>
<dbReference type="AlphaFoldDB" id="A0A852ZWW0"/>
<dbReference type="SUPFAM" id="SSF46689">
    <property type="entry name" value="Homeodomain-like"/>
    <property type="match status" value="1"/>
</dbReference>
<proteinExistence type="predicted"/>
<dbReference type="InterPro" id="IPR009057">
    <property type="entry name" value="Homeodomain-like_sf"/>
</dbReference>
<keyword evidence="2" id="KW-1185">Reference proteome</keyword>
<protein>
    <submittedName>
        <fullName evidence="1">AcrR family transcriptional regulator</fullName>
    </submittedName>
</protein>